<name>A0A6P1ZAS6_9BACT</name>
<evidence type="ECO:0000256" key="1">
    <source>
        <dbReference type="SAM" id="MobiDB-lite"/>
    </source>
</evidence>
<comment type="caution">
    <text evidence="2">The sequence shown here is derived from an EMBL/GenBank/DDBJ whole genome shotgun (WGS) entry which is preliminary data.</text>
</comment>
<feature type="compositionally biased region" description="Basic residues" evidence="1">
    <location>
        <begin position="9"/>
        <end position="23"/>
    </location>
</feature>
<feature type="non-terminal residue" evidence="2">
    <location>
        <position position="1"/>
    </location>
</feature>
<sequence>SLVSATSARRAKERRRGGKRKKKAMTEAVTSPQVAEALDDRQVALIMGNGTGLDPGAVRAIDAVVRPRRPFED</sequence>
<dbReference type="RefSeq" id="WP_208738373.1">
    <property type="nucleotide sequence ID" value="NZ_QMIF01000358.1"/>
</dbReference>
<evidence type="ECO:0000313" key="3">
    <source>
        <dbReference type="Proteomes" id="UP000434052"/>
    </source>
</evidence>
<accession>A0A6P1ZAS6</accession>
<reference evidence="2 3" key="1">
    <citation type="submission" date="2018-06" db="EMBL/GenBank/DDBJ databases">
        <title>Complete genome of Desulfovibrio marinus P48SEP.</title>
        <authorList>
            <person name="Crispim J.S."/>
            <person name="Vidigal P.M.P."/>
            <person name="Silva L.C.F."/>
            <person name="Araujo L.C."/>
            <person name="Laguardia C.N."/>
            <person name="Dias R.S."/>
            <person name="Sousa M.P."/>
            <person name="Paula S.O."/>
            <person name="Silva C."/>
        </authorList>
    </citation>
    <scope>NUCLEOTIDE SEQUENCE [LARGE SCALE GENOMIC DNA]</scope>
    <source>
        <strain evidence="2 3">P48SEP</strain>
    </source>
</reference>
<proteinExistence type="predicted"/>
<evidence type="ECO:0000313" key="2">
    <source>
        <dbReference type="EMBL" id="TVM23662.1"/>
    </source>
</evidence>
<dbReference type="EMBL" id="QMIF01000358">
    <property type="protein sequence ID" value="TVM23662.1"/>
    <property type="molecule type" value="Genomic_DNA"/>
</dbReference>
<gene>
    <name evidence="2" type="ORF">DQK91_23555</name>
</gene>
<dbReference type="AlphaFoldDB" id="A0A6P1ZAS6"/>
<protein>
    <submittedName>
        <fullName evidence="2">Uncharacterized protein</fullName>
    </submittedName>
</protein>
<organism evidence="2 3">
    <name type="scientific">Oceanidesulfovibrio marinus</name>
    <dbReference type="NCBI Taxonomy" id="370038"/>
    <lineage>
        <taxon>Bacteria</taxon>
        <taxon>Pseudomonadati</taxon>
        <taxon>Thermodesulfobacteriota</taxon>
        <taxon>Desulfovibrionia</taxon>
        <taxon>Desulfovibrionales</taxon>
        <taxon>Desulfovibrionaceae</taxon>
        <taxon>Oceanidesulfovibrio</taxon>
    </lineage>
</organism>
<feature type="region of interest" description="Disordered" evidence="1">
    <location>
        <begin position="1"/>
        <end position="32"/>
    </location>
</feature>
<dbReference type="Proteomes" id="UP000434052">
    <property type="component" value="Unassembled WGS sequence"/>
</dbReference>